<dbReference type="Gene3D" id="1.10.357.10">
    <property type="entry name" value="Tetracycline Repressor, domain 2"/>
    <property type="match status" value="1"/>
</dbReference>
<evidence type="ECO:0000256" key="3">
    <source>
        <dbReference type="SAM" id="MobiDB-lite"/>
    </source>
</evidence>
<evidence type="ECO:0000259" key="4">
    <source>
        <dbReference type="PROSITE" id="PS50977"/>
    </source>
</evidence>
<evidence type="ECO:0000256" key="2">
    <source>
        <dbReference type="PROSITE-ProRule" id="PRU00335"/>
    </source>
</evidence>
<dbReference type="SUPFAM" id="SSF46689">
    <property type="entry name" value="Homeodomain-like"/>
    <property type="match status" value="1"/>
</dbReference>
<dbReference type="Proteomes" id="UP001500929">
    <property type="component" value="Unassembled WGS sequence"/>
</dbReference>
<dbReference type="InterPro" id="IPR009057">
    <property type="entry name" value="Homeodomain-like_sf"/>
</dbReference>
<comment type="caution">
    <text evidence="5">The sequence shown here is derived from an EMBL/GenBank/DDBJ whole genome shotgun (WGS) entry which is preliminary data.</text>
</comment>
<evidence type="ECO:0000256" key="1">
    <source>
        <dbReference type="ARBA" id="ARBA00023125"/>
    </source>
</evidence>
<keyword evidence="6" id="KW-1185">Reference proteome</keyword>
<evidence type="ECO:0000313" key="5">
    <source>
        <dbReference type="EMBL" id="GAA2225229.1"/>
    </source>
</evidence>
<gene>
    <name evidence="5" type="ORF">GCM10009851_06150</name>
</gene>
<dbReference type="EMBL" id="BAAAQY010000002">
    <property type="protein sequence ID" value="GAA2225229.1"/>
    <property type="molecule type" value="Genomic_DNA"/>
</dbReference>
<evidence type="ECO:0000313" key="6">
    <source>
        <dbReference type="Proteomes" id="UP001500929"/>
    </source>
</evidence>
<feature type="region of interest" description="Disordered" evidence="3">
    <location>
        <begin position="1"/>
        <end position="24"/>
    </location>
</feature>
<accession>A0ABN3D9G2</accession>
<dbReference type="PRINTS" id="PR00455">
    <property type="entry name" value="HTHTETR"/>
</dbReference>
<dbReference type="RefSeq" id="WP_259478438.1">
    <property type="nucleotide sequence ID" value="NZ_BAAAQY010000002.1"/>
</dbReference>
<dbReference type="InterPro" id="IPR050109">
    <property type="entry name" value="HTH-type_TetR-like_transc_reg"/>
</dbReference>
<reference evidence="5 6" key="1">
    <citation type="journal article" date="2019" name="Int. J. Syst. Evol. Microbiol.">
        <title>The Global Catalogue of Microorganisms (GCM) 10K type strain sequencing project: providing services to taxonomists for standard genome sequencing and annotation.</title>
        <authorList>
            <consortium name="The Broad Institute Genomics Platform"/>
            <consortium name="The Broad Institute Genome Sequencing Center for Infectious Disease"/>
            <person name="Wu L."/>
            <person name="Ma J."/>
        </authorList>
    </citation>
    <scope>NUCLEOTIDE SEQUENCE [LARGE SCALE GENOMIC DNA]</scope>
    <source>
        <strain evidence="5 6">JCM 16117</strain>
    </source>
</reference>
<organism evidence="5 6">
    <name type="scientific">Herbiconiux moechotypicola</name>
    <dbReference type="NCBI Taxonomy" id="637393"/>
    <lineage>
        <taxon>Bacteria</taxon>
        <taxon>Bacillati</taxon>
        <taxon>Actinomycetota</taxon>
        <taxon>Actinomycetes</taxon>
        <taxon>Micrococcales</taxon>
        <taxon>Microbacteriaceae</taxon>
        <taxon>Herbiconiux</taxon>
    </lineage>
</organism>
<dbReference type="PROSITE" id="PS50977">
    <property type="entry name" value="HTH_TETR_2"/>
    <property type="match status" value="1"/>
</dbReference>
<dbReference type="PANTHER" id="PTHR30055:SF209">
    <property type="entry name" value="POSSIBLE TRANSCRIPTIONAL REGULATORY PROTEIN (PROBABLY TETR-FAMILY)"/>
    <property type="match status" value="1"/>
</dbReference>
<sequence length="202" mass="21832">MDPHGLLPARPPIGPQPPERSDAARNRARLLDAAQRIVDCEGIAGVTMDGLAAEAGVGKGTVFRRFGSRAGVFAALLDDVEREFQARFLSGPPPLGPGADPVERLVAFGRARIEVLARQAPLMRAAERPVEERFEVPARVVVEVHIATLLRQSGVELDVPVIAFELLAVLEAPLLLPEADLTPAKIIRLGDGWERLVRALLR</sequence>
<dbReference type="Pfam" id="PF00440">
    <property type="entry name" value="TetR_N"/>
    <property type="match status" value="1"/>
</dbReference>
<feature type="domain" description="HTH tetR-type" evidence="4">
    <location>
        <begin position="24"/>
        <end position="84"/>
    </location>
</feature>
<feature type="DNA-binding region" description="H-T-H motif" evidence="2">
    <location>
        <begin position="47"/>
        <end position="66"/>
    </location>
</feature>
<dbReference type="PANTHER" id="PTHR30055">
    <property type="entry name" value="HTH-TYPE TRANSCRIPTIONAL REGULATOR RUTR"/>
    <property type="match status" value="1"/>
</dbReference>
<feature type="compositionally biased region" description="Pro residues" evidence="3">
    <location>
        <begin position="9"/>
        <end position="18"/>
    </location>
</feature>
<protein>
    <submittedName>
        <fullName evidence="5">TetR/AcrR family transcriptional regulator</fullName>
    </submittedName>
</protein>
<dbReference type="InterPro" id="IPR001647">
    <property type="entry name" value="HTH_TetR"/>
</dbReference>
<proteinExistence type="predicted"/>
<keyword evidence="1 2" id="KW-0238">DNA-binding</keyword>
<name>A0ABN3D9G2_9MICO</name>